<evidence type="ECO:0000256" key="10">
    <source>
        <dbReference type="ARBA" id="ARBA00047665"/>
    </source>
</evidence>
<evidence type="ECO:0000256" key="9">
    <source>
        <dbReference type="ARBA" id="ARBA00031395"/>
    </source>
</evidence>
<dbReference type="Pfam" id="PF01597">
    <property type="entry name" value="GCV_H"/>
    <property type="match status" value="1"/>
</dbReference>
<dbReference type="GO" id="GO:0004047">
    <property type="term" value="F:aminomethyltransferase activity"/>
    <property type="evidence" value="ECO:0007669"/>
    <property type="project" value="UniProtKB-EC"/>
</dbReference>
<dbReference type="GO" id="GO:0005739">
    <property type="term" value="C:mitochondrion"/>
    <property type="evidence" value="ECO:0007669"/>
    <property type="project" value="UniProtKB-SubCell"/>
</dbReference>
<comment type="catalytic activity">
    <reaction evidence="10 12">
        <text>N(6)-[(R)-S(8)-aminomethyldihydrolipoyl]-L-lysyl-[protein] + (6S)-5,6,7,8-tetrahydrofolate = N(6)-[(R)-dihydrolipoyl]-L-lysyl-[protein] + (6R)-5,10-methylene-5,6,7,8-tetrahydrofolate + NH4(+)</text>
        <dbReference type="Rhea" id="RHEA:16945"/>
        <dbReference type="Rhea" id="RHEA-COMP:10475"/>
        <dbReference type="Rhea" id="RHEA-COMP:10492"/>
        <dbReference type="ChEBI" id="CHEBI:15636"/>
        <dbReference type="ChEBI" id="CHEBI:28938"/>
        <dbReference type="ChEBI" id="CHEBI:57453"/>
        <dbReference type="ChEBI" id="CHEBI:83100"/>
        <dbReference type="ChEBI" id="CHEBI:83143"/>
        <dbReference type="EC" id="2.1.2.10"/>
    </reaction>
</comment>
<dbReference type="InterPro" id="IPR033753">
    <property type="entry name" value="GCV_H/Fam206"/>
</dbReference>
<dbReference type="InterPro" id="IPR011053">
    <property type="entry name" value="Single_hybrid_motif"/>
</dbReference>
<dbReference type="InterPro" id="IPR002930">
    <property type="entry name" value="GCV_H"/>
</dbReference>
<dbReference type="InterPro" id="IPR013977">
    <property type="entry name" value="GcvT_C"/>
</dbReference>
<dbReference type="GO" id="GO:0008483">
    <property type="term" value="F:transaminase activity"/>
    <property type="evidence" value="ECO:0007669"/>
    <property type="project" value="UniProtKB-KW"/>
</dbReference>
<organism evidence="14">
    <name type="scientific">Cladocopium goreaui</name>
    <dbReference type="NCBI Taxonomy" id="2562237"/>
    <lineage>
        <taxon>Eukaryota</taxon>
        <taxon>Sar</taxon>
        <taxon>Alveolata</taxon>
        <taxon>Dinophyceae</taxon>
        <taxon>Suessiales</taxon>
        <taxon>Symbiodiniaceae</taxon>
        <taxon>Cladocopium</taxon>
    </lineage>
</organism>
<feature type="modified residue" description="N6-lipoyllysine" evidence="11">
    <location>
        <position position="433"/>
    </location>
</feature>
<dbReference type="InterPro" id="IPR006222">
    <property type="entry name" value="GCVT_N"/>
</dbReference>
<comment type="function">
    <text evidence="12">The glycine cleavage system catalyzes the degradation of glycine.</text>
</comment>
<dbReference type="CDD" id="cd06848">
    <property type="entry name" value="GCS_H"/>
    <property type="match status" value="1"/>
</dbReference>
<protein>
    <recommendedName>
        <fullName evidence="4 12">Aminomethyltransferase</fullName>
        <ecNumber evidence="4 12">2.1.2.10</ecNumber>
    </recommendedName>
    <alternativeName>
        <fullName evidence="9 12">Glycine cleavage system T protein</fullName>
    </alternativeName>
</protein>
<keyword evidence="12" id="KW-0496">Mitochondrion</keyword>
<dbReference type="AlphaFoldDB" id="A0A9P1FF37"/>
<comment type="similarity">
    <text evidence="3">Belongs to the GcvH family.</text>
</comment>
<evidence type="ECO:0000256" key="5">
    <source>
        <dbReference type="ARBA" id="ARBA00022576"/>
    </source>
</evidence>
<dbReference type="EMBL" id="CAMXCT010000001">
    <property type="protein sequence ID" value="CAI3971512.1"/>
    <property type="molecule type" value="Genomic_DNA"/>
</dbReference>
<evidence type="ECO:0000313" key="15">
    <source>
        <dbReference type="EMBL" id="CAL4758824.1"/>
    </source>
</evidence>
<dbReference type="EMBL" id="CAMXCT020000001">
    <property type="protein sequence ID" value="CAL1124887.1"/>
    <property type="molecule type" value="Genomic_DNA"/>
</dbReference>
<dbReference type="Gene3D" id="3.30.1360.120">
    <property type="entry name" value="Probable tRNA modification gtpase trme, domain 1"/>
    <property type="match status" value="1"/>
</dbReference>
<feature type="domain" description="Lipoyl-binding" evidence="13">
    <location>
        <begin position="392"/>
        <end position="474"/>
    </location>
</feature>
<keyword evidence="6 12" id="KW-0808">Transferase</keyword>
<reference evidence="15 16" key="2">
    <citation type="submission" date="2024-05" db="EMBL/GenBank/DDBJ databases">
        <authorList>
            <person name="Chen Y."/>
            <person name="Shah S."/>
            <person name="Dougan E. K."/>
            <person name="Thang M."/>
            <person name="Chan C."/>
        </authorList>
    </citation>
    <scope>NUCLEOTIDE SEQUENCE [LARGE SCALE GENOMIC DNA]</scope>
</reference>
<dbReference type="HAMAP" id="MF_00272">
    <property type="entry name" value="GcvH"/>
    <property type="match status" value="1"/>
</dbReference>
<dbReference type="PROSITE" id="PS00189">
    <property type="entry name" value="LIPOYL"/>
    <property type="match status" value="1"/>
</dbReference>
<comment type="caution">
    <text evidence="14">The sequence shown here is derived from an EMBL/GenBank/DDBJ whole genome shotgun (WGS) entry which is preliminary data.</text>
</comment>
<evidence type="ECO:0000256" key="1">
    <source>
        <dbReference type="ARBA" id="ARBA00001938"/>
    </source>
</evidence>
<accession>A0A9P1FF37</accession>
<keyword evidence="5 12" id="KW-0032">Aminotransferase</keyword>
<dbReference type="InterPro" id="IPR027266">
    <property type="entry name" value="TrmE/GcvT-like"/>
</dbReference>
<dbReference type="Gene3D" id="4.10.1250.10">
    <property type="entry name" value="Aminomethyltransferase fragment"/>
    <property type="match status" value="1"/>
</dbReference>
<comment type="subunit">
    <text evidence="12">The glycine cleavage system is composed of four proteins: P, T, L and H.</text>
</comment>
<evidence type="ECO:0000313" key="16">
    <source>
        <dbReference type="Proteomes" id="UP001152797"/>
    </source>
</evidence>
<dbReference type="EC" id="2.1.2.10" evidence="4 12"/>
<evidence type="ECO:0000256" key="12">
    <source>
        <dbReference type="RuleBase" id="RU003981"/>
    </source>
</evidence>
<evidence type="ECO:0000259" key="13">
    <source>
        <dbReference type="PROSITE" id="PS50968"/>
    </source>
</evidence>
<dbReference type="Gene3D" id="2.40.30.110">
    <property type="entry name" value="Aminomethyltransferase beta-barrel domains"/>
    <property type="match status" value="1"/>
</dbReference>
<proteinExistence type="inferred from homology"/>
<gene>
    <name evidence="14" type="ORF">C1SCF055_LOCUS102</name>
</gene>
<dbReference type="NCBIfam" id="NF001567">
    <property type="entry name" value="PRK00389.1"/>
    <property type="match status" value="1"/>
</dbReference>
<dbReference type="Gene3D" id="3.30.70.1400">
    <property type="entry name" value="Aminomethyltransferase beta-barrel domains"/>
    <property type="match status" value="1"/>
</dbReference>
<evidence type="ECO:0000256" key="8">
    <source>
        <dbReference type="ARBA" id="ARBA00022946"/>
    </source>
</evidence>
<dbReference type="NCBIfam" id="TIGR00527">
    <property type="entry name" value="gcvH"/>
    <property type="match status" value="1"/>
</dbReference>
<dbReference type="HAMAP" id="MF_00259">
    <property type="entry name" value="GcvT"/>
    <property type="match status" value="1"/>
</dbReference>
<evidence type="ECO:0000256" key="3">
    <source>
        <dbReference type="ARBA" id="ARBA00009249"/>
    </source>
</evidence>
<evidence type="ECO:0000313" key="14">
    <source>
        <dbReference type="EMBL" id="CAI3971512.1"/>
    </source>
</evidence>
<dbReference type="InterPro" id="IPR003016">
    <property type="entry name" value="2-oxoA_DH_lipoyl-BS"/>
</dbReference>
<dbReference type="SUPFAM" id="SSF101790">
    <property type="entry name" value="Aminomethyltransferase beta-barrel domain"/>
    <property type="match status" value="1"/>
</dbReference>
<dbReference type="InterPro" id="IPR017453">
    <property type="entry name" value="GCV_H_sub"/>
</dbReference>
<dbReference type="PANTHER" id="PTHR43757">
    <property type="entry name" value="AMINOMETHYLTRANSFERASE"/>
    <property type="match status" value="1"/>
</dbReference>
<evidence type="ECO:0000256" key="11">
    <source>
        <dbReference type="PIRSR" id="PIRSR617453-50"/>
    </source>
</evidence>
<evidence type="ECO:0000256" key="7">
    <source>
        <dbReference type="ARBA" id="ARBA00022823"/>
    </source>
</evidence>
<evidence type="ECO:0000256" key="4">
    <source>
        <dbReference type="ARBA" id="ARBA00012616"/>
    </source>
</evidence>
<dbReference type="InterPro" id="IPR028896">
    <property type="entry name" value="GcvT/YgfZ/DmdA"/>
</dbReference>
<dbReference type="Pfam" id="PF01571">
    <property type="entry name" value="GCV_T"/>
    <property type="match status" value="1"/>
</dbReference>
<reference evidence="14" key="1">
    <citation type="submission" date="2022-10" db="EMBL/GenBank/DDBJ databases">
        <authorList>
            <person name="Chen Y."/>
            <person name="Dougan E. K."/>
            <person name="Chan C."/>
            <person name="Rhodes N."/>
            <person name="Thang M."/>
        </authorList>
    </citation>
    <scope>NUCLEOTIDE SEQUENCE</scope>
</reference>
<dbReference type="Proteomes" id="UP001152797">
    <property type="component" value="Unassembled WGS sequence"/>
</dbReference>
<dbReference type="GO" id="GO:0005960">
    <property type="term" value="C:glycine cleavage complex"/>
    <property type="evidence" value="ECO:0007669"/>
    <property type="project" value="InterPro"/>
</dbReference>
<dbReference type="PANTHER" id="PTHR43757:SF2">
    <property type="entry name" value="AMINOMETHYLTRANSFERASE, MITOCHONDRIAL"/>
    <property type="match status" value="1"/>
</dbReference>
<keyword evidence="7 11" id="KW-0450">Lipoyl</keyword>
<comment type="cofactor">
    <cofactor evidence="1">
        <name>(R)-lipoate</name>
        <dbReference type="ChEBI" id="CHEBI:83088"/>
    </cofactor>
</comment>
<sequence length="499" mass="53951">MSSTLAETPLNAWHREHGGRMVDFGGWSMPVQYTSIVDEHHATRGAAGLFDISHMGRLHFEGTDSAAFVDSIVTRRTDNLKPGQARYAMVTNEQGGILDDVLVYHLVDGEGVSYRMMVVNAGNREKIDDWIGQHLAKFEGDVTFNDATHDWAMIALQGPLSPELLAPLTDTDLDAMRYYTITETTIAGHEGKVSRTGYTGELGFEIILAAGAATGLWEQLLAAGKDRGVVPCGLGSRDTLRFEAGMPLYGHELSETINPFQAGLQFGVDLEKRDYPGRAALIEASQRTDLPVRVGLELDSQRIAREGAEIFAGDTSVGTVTSGTFAPTLEKTIAMGYVVPEHASDGSSLEIDIRGRRVPARVEACVVNPEELLYATTHEWVKVDNDESGAKVATVGISAFAVEALTDLVFMELPEVGRQVTAGDSFGEIESVKAVSDIYAPVTGEVVAVNEGLPDNLQKLSDDPFGEGWVAKIKVSDEASLAQLADYAAYQKQCAEEDH</sequence>
<dbReference type="SUPFAM" id="SSF51230">
    <property type="entry name" value="Single hybrid motif"/>
    <property type="match status" value="1"/>
</dbReference>
<dbReference type="Gene3D" id="2.40.50.100">
    <property type="match status" value="1"/>
</dbReference>
<keyword evidence="8 12" id="KW-0809">Transit peptide</keyword>
<dbReference type="EMBL" id="CAMXCT030000001">
    <property type="protein sequence ID" value="CAL4758824.1"/>
    <property type="molecule type" value="Genomic_DNA"/>
</dbReference>
<keyword evidence="16" id="KW-1185">Reference proteome</keyword>
<evidence type="ECO:0000256" key="2">
    <source>
        <dbReference type="ARBA" id="ARBA00008609"/>
    </source>
</evidence>
<evidence type="ECO:0000256" key="6">
    <source>
        <dbReference type="ARBA" id="ARBA00022679"/>
    </source>
</evidence>
<dbReference type="InterPro" id="IPR006223">
    <property type="entry name" value="GcvT"/>
</dbReference>
<dbReference type="InterPro" id="IPR000089">
    <property type="entry name" value="Biotin_lipoyl"/>
</dbReference>
<dbReference type="Pfam" id="PF08669">
    <property type="entry name" value="GCV_T_C"/>
    <property type="match status" value="1"/>
</dbReference>
<dbReference type="GO" id="GO:0019464">
    <property type="term" value="P:glycine decarboxylation via glycine cleavage system"/>
    <property type="evidence" value="ECO:0007669"/>
    <property type="project" value="InterPro"/>
</dbReference>
<name>A0A9P1FF37_9DINO</name>
<dbReference type="FunFam" id="3.30.70.1400:FF:000001">
    <property type="entry name" value="Aminomethyltransferase"/>
    <property type="match status" value="1"/>
</dbReference>
<dbReference type="GO" id="GO:0005829">
    <property type="term" value="C:cytosol"/>
    <property type="evidence" value="ECO:0007669"/>
    <property type="project" value="TreeGrafter"/>
</dbReference>
<comment type="subcellular location">
    <subcellularLocation>
        <location evidence="12">Mitochondrion</location>
    </subcellularLocation>
</comment>
<comment type="similarity">
    <text evidence="2 12">Belongs to the GcvT family.</text>
</comment>
<dbReference type="InterPro" id="IPR022903">
    <property type="entry name" value="GcvT_bac"/>
</dbReference>
<dbReference type="SUPFAM" id="SSF103025">
    <property type="entry name" value="Folate-binding domain"/>
    <property type="match status" value="1"/>
</dbReference>
<dbReference type="PROSITE" id="PS50968">
    <property type="entry name" value="BIOTINYL_LIPOYL"/>
    <property type="match status" value="1"/>
</dbReference>
<dbReference type="OrthoDB" id="10264154at2759"/>
<dbReference type="InterPro" id="IPR029043">
    <property type="entry name" value="GcvT/YgfZ_C"/>
</dbReference>
<dbReference type="NCBIfam" id="TIGR00528">
    <property type="entry name" value="gcvT"/>
    <property type="match status" value="1"/>
</dbReference>
<dbReference type="NCBIfam" id="NF002270">
    <property type="entry name" value="PRK01202.1"/>
    <property type="match status" value="1"/>
</dbReference>